<feature type="chain" id="PRO_5029744901" evidence="1">
    <location>
        <begin position="22"/>
        <end position="248"/>
    </location>
</feature>
<feature type="signal peptide" evidence="1">
    <location>
        <begin position="1"/>
        <end position="21"/>
    </location>
</feature>
<dbReference type="Gene3D" id="3.40.30.10">
    <property type="entry name" value="Glutaredoxin"/>
    <property type="match status" value="1"/>
</dbReference>
<dbReference type="SUPFAM" id="SSF52833">
    <property type="entry name" value="Thioredoxin-like"/>
    <property type="match status" value="1"/>
</dbReference>
<dbReference type="RefSeq" id="WP_169552136.1">
    <property type="nucleotide sequence ID" value="NZ_CP051677.1"/>
</dbReference>
<sequence length="248" mass="27617">MKLLALISLAVAVSAGQLAIAQVPAVETRTGGISYTHRIDDKTIIIDKATGERIPASKYEELTRRDRNGYHLEEVMNEYGQPASYLLRPTTSEERETHRFYNRGDENRPKVGAEMPLFVMKGIDNKEYRSTELKGQVVVLSFWISTHRPFWNLKHVAQFAEALQPFQTGAGFMSLGIFSDSAEEIADVLKTQKLPFVAVPNAYGFNRKFGVGAGSTCIVVDRDGKVAAFIDGADYAALKTVLERLNRK</sequence>
<gene>
    <name evidence="3" type="ORF">HH216_18470</name>
</gene>
<organism evidence="3 4">
    <name type="scientific">Spirosoma rhododendri</name>
    <dbReference type="NCBI Taxonomy" id="2728024"/>
    <lineage>
        <taxon>Bacteria</taxon>
        <taxon>Pseudomonadati</taxon>
        <taxon>Bacteroidota</taxon>
        <taxon>Cytophagia</taxon>
        <taxon>Cytophagales</taxon>
        <taxon>Cytophagaceae</taxon>
        <taxon>Spirosoma</taxon>
    </lineage>
</organism>
<proteinExistence type="predicted"/>
<dbReference type="EMBL" id="CP051677">
    <property type="protein sequence ID" value="QJD80177.1"/>
    <property type="molecule type" value="Genomic_DNA"/>
</dbReference>
<name>A0A7L5DW20_9BACT</name>
<dbReference type="GO" id="GO:0016491">
    <property type="term" value="F:oxidoreductase activity"/>
    <property type="evidence" value="ECO:0007669"/>
    <property type="project" value="InterPro"/>
</dbReference>
<evidence type="ECO:0000313" key="4">
    <source>
        <dbReference type="Proteomes" id="UP000501128"/>
    </source>
</evidence>
<dbReference type="InterPro" id="IPR013766">
    <property type="entry name" value="Thioredoxin_domain"/>
</dbReference>
<keyword evidence="1" id="KW-0732">Signal</keyword>
<dbReference type="InterPro" id="IPR036249">
    <property type="entry name" value="Thioredoxin-like_sf"/>
</dbReference>
<dbReference type="InterPro" id="IPR013740">
    <property type="entry name" value="Redoxin"/>
</dbReference>
<reference evidence="3 4" key="1">
    <citation type="submission" date="2020-04" db="EMBL/GenBank/DDBJ databases">
        <title>Genome sequencing of novel species.</title>
        <authorList>
            <person name="Heo J."/>
            <person name="Kim S.-J."/>
            <person name="Kim J.-S."/>
            <person name="Hong S.-B."/>
            <person name="Kwon S.-W."/>
        </authorList>
    </citation>
    <scope>NUCLEOTIDE SEQUENCE [LARGE SCALE GENOMIC DNA]</scope>
    <source>
        <strain evidence="3 4">CJU-R4</strain>
    </source>
</reference>
<feature type="domain" description="Thioredoxin" evidence="2">
    <location>
        <begin position="109"/>
        <end position="247"/>
    </location>
</feature>
<evidence type="ECO:0000259" key="2">
    <source>
        <dbReference type="PROSITE" id="PS51352"/>
    </source>
</evidence>
<evidence type="ECO:0000256" key="1">
    <source>
        <dbReference type="SAM" id="SignalP"/>
    </source>
</evidence>
<protein>
    <submittedName>
        <fullName evidence="3">Redoxin family protein</fullName>
    </submittedName>
</protein>
<dbReference type="Proteomes" id="UP000501128">
    <property type="component" value="Chromosome"/>
</dbReference>
<evidence type="ECO:0000313" key="3">
    <source>
        <dbReference type="EMBL" id="QJD80177.1"/>
    </source>
</evidence>
<dbReference type="Pfam" id="PF08534">
    <property type="entry name" value="Redoxin"/>
    <property type="match status" value="1"/>
</dbReference>
<dbReference type="KEGG" id="srho:HH216_18470"/>
<dbReference type="PROSITE" id="PS51352">
    <property type="entry name" value="THIOREDOXIN_2"/>
    <property type="match status" value="1"/>
</dbReference>
<accession>A0A7L5DW20</accession>
<keyword evidence="4" id="KW-1185">Reference proteome</keyword>
<dbReference type="AlphaFoldDB" id="A0A7L5DW20"/>